<organism evidence="2 3">
    <name type="scientific">Magallana gigas</name>
    <name type="common">Pacific oyster</name>
    <name type="synonym">Crassostrea gigas</name>
    <dbReference type="NCBI Taxonomy" id="29159"/>
    <lineage>
        <taxon>Eukaryota</taxon>
        <taxon>Metazoa</taxon>
        <taxon>Spiralia</taxon>
        <taxon>Lophotrochozoa</taxon>
        <taxon>Mollusca</taxon>
        <taxon>Bivalvia</taxon>
        <taxon>Autobranchia</taxon>
        <taxon>Pteriomorphia</taxon>
        <taxon>Ostreida</taxon>
        <taxon>Ostreoidea</taxon>
        <taxon>Ostreidae</taxon>
        <taxon>Magallana</taxon>
    </lineage>
</organism>
<dbReference type="AlphaFoldDB" id="A0A8W8M6J9"/>
<proteinExistence type="predicted"/>
<keyword evidence="3" id="KW-1185">Reference proteome</keyword>
<feature type="region of interest" description="Disordered" evidence="1">
    <location>
        <begin position="1"/>
        <end position="49"/>
    </location>
</feature>
<sequence length="117" mass="13664">MREGTGVSLQDRETKNPTTISNEQEKQMRLKYDRLPNKTQKQKHQKETGMKGTYALIKLPYHNRLHQMQPDGIHTIADFISHVANMMESISGVLAWYDTSLFTSFPVRRFRTFSTDM</sequence>
<accession>A0A8W8M6J9</accession>
<feature type="compositionally biased region" description="Basic and acidic residues" evidence="1">
    <location>
        <begin position="23"/>
        <end position="36"/>
    </location>
</feature>
<evidence type="ECO:0000256" key="1">
    <source>
        <dbReference type="SAM" id="MobiDB-lite"/>
    </source>
</evidence>
<evidence type="ECO:0000313" key="3">
    <source>
        <dbReference type="Proteomes" id="UP000005408"/>
    </source>
</evidence>
<reference evidence="2" key="1">
    <citation type="submission" date="2022-08" db="UniProtKB">
        <authorList>
            <consortium name="EnsemblMetazoa"/>
        </authorList>
    </citation>
    <scope>IDENTIFICATION</scope>
    <source>
        <strain evidence="2">05x7-T-G4-1.051#20</strain>
    </source>
</reference>
<dbReference type="Proteomes" id="UP000005408">
    <property type="component" value="Unassembled WGS sequence"/>
</dbReference>
<evidence type="ECO:0000313" key="2">
    <source>
        <dbReference type="EnsemblMetazoa" id="G31450.1:cds"/>
    </source>
</evidence>
<protein>
    <submittedName>
        <fullName evidence="2">Uncharacterized protein</fullName>
    </submittedName>
</protein>
<name>A0A8W8M6J9_MAGGI</name>
<dbReference type="EnsemblMetazoa" id="G31450.1">
    <property type="protein sequence ID" value="G31450.1:cds"/>
    <property type="gene ID" value="G31450"/>
</dbReference>